<evidence type="ECO:0000313" key="4">
    <source>
        <dbReference type="Proteomes" id="UP001564626"/>
    </source>
</evidence>
<evidence type="ECO:0000313" key="3">
    <source>
        <dbReference type="EMBL" id="MEY8039214.1"/>
    </source>
</evidence>
<evidence type="ECO:0000256" key="1">
    <source>
        <dbReference type="ARBA" id="ARBA00023002"/>
    </source>
</evidence>
<accession>A0ABV4CDN4</accession>
<dbReference type="Proteomes" id="UP001564626">
    <property type="component" value="Unassembled WGS sequence"/>
</dbReference>
<gene>
    <name evidence="3" type="ORF">AB8O55_07370</name>
</gene>
<dbReference type="Pfam" id="PF00296">
    <property type="entry name" value="Bac_luciferase"/>
    <property type="match status" value="1"/>
</dbReference>
<reference evidence="3 4" key="1">
    <citation type="submission" date="2024-08" db="EMBL/GenBank/DDBJ databases">
        <title>Genome mining of Saccharopolyspora cebuensis PGLac3 from Nigerian medicinal plant.</title>
        <authorList>
            <person name="Ezeobiora C.E."/>
            <person name="Igbokwe N.H."/>
            <person name="Amin D.H."/>
            <person name="Mendie U.E."/>
        </authorList>
    </citation>
    <scope>NUCLEOTIDE SEQUENCE [LARGE SCALE GENOMIC DNA]</scope>
    <source>
        <strain evidence="3 4">PGLac3</strain>
    </source>
</reference>
<dbReference type="InterPro" id="IPR019922">
    <property type="entry name" value="Lucif-like_OxRdatse_MSMEG_4141"/>
</dbReference>
<feature type="domain" description="Luciferase-like" evidence="2">
    <location>
        <begin position="22"/>
        <end position="261"/>
    </location>
</feature>
<comment type="caution">
    <text evidence="3">The sequence shown here is derived from an EMBL/GenBank/DDBJ whole genome shotgun (WGS) entry which is preliminary data.</text>
</comment>
<dbReference type="SUPFAM" id="SSF51679">
    <property type="entry name" value="Bacterial luciferase-like"/>
    <property type="match status" value="1"/>
</dbReference>
<dbReference type="RefSeq" id="WP_345364736.1">
    <property type="nucleotide sequence ID" value="NZ_BAABII010000012.1"/>
</dbReference>
<dbReference type="GO" id="GO:0016491">
    <property type="term" value="F:oxidoreductase activity"/>
    <property type="evidence" value="ECO:0007669"/>
    <property type="project" value="UniProtKB-KW"/>
</dbReference>
<name>A0ABV4CDN4_9PSEU</name>
<sequence length="287" mass="30950">MALGLGRIGLWIAEAFWDPGRSDHREAAAQIQELGFGTLWLGNAHGGLATAEGLLDATERLVVGTSIVNVWLYPPADVAAAYQRVDRSRPGRLLVGLGSSHAPLVEQHGHSYRKPLTKVRSYLDELDALPVPLPHHARALAALGPKTLEVAGQRTAGALPYLVTPEHTAQARQILGRGPLLAPEQKVVLETDPDEARRIAREGVAVYLGLPNYANNLRRLGFTDADLADGGSDRLIDAVVAWGDQDAVLRRVREHFDAGAEHVAVQVLTGSDDLAREQWSELAPALL</sequence>
<dbReference type="EMBL" id="JBGEHV010000009">
    <property type="protein sequence ID" value="MEY8039214.1"/>
    <property type="molecule type" value="Genomic_DNA"/>
</dbReference>
<dbReference type="PANTHER" id="PTHR43244:SF1">
    <property type="entry name" value="5,10-METHYLENETETRAHYDROMETHANOPTERIN REDUCTASE"/>
    <property type="match status" value="1"/>
</dbReference>
<dbReference type="PANTHER" id="PTHR43244">
    <property type="match status" value="1"/>
</dbReference>
<dbReference type="EC" id="1.-.-.-" evidence="3"/>
<evidence type="ECO:0000259" key="2">
    <source>
        <dbReference type="Pfam" id="PF00296"/>
    </source>
</evidence>
<protein>
    <submittedName>
        <fullName evidence="3">LLM class F420-dependent oxidoreductase</fullName>
        <ecNumber evidence="3">1.-.-.-</ecNumber>
    </submittedName>
</protein>
<keyword evidence="1 3" id="KW-0560">Oxidoreductase</keyword>
<dbReference type="NCBIfam" id="TIGR03620">
    <property type="entry name" value="F420_MSMEG_4141"/>
    <property type="match status" value="1"/>
</dbReference>
<dbReference type="InterPro" id="IPR050564">
    <property type="entry name" value="F420-G6PD/mer"/>
</dbReference>
<dbReference type="InterPro" id="IPR036661">
    <property type="entry name" value="Luciferase-like_sf"/>
</dbReference>
<dbReference type="InterPro" id="IPR011251">
    <property type="entry name" value="Luciferase-like_dom"/>
</dbReference>
<proteinExistence type="predicted"/>
<organism evidence="3 4">
    <name type="scientific">Saccharopolyspora cebuensis</name>
    <dbReference type="NCBI Taxonomy" id="418759"/>
    <lineage>
        <taxon>Bacteria</taxon>
        <taxon>Bacillati</taxon>
        <taxon>Actinomycetota</taxon>
        <taxon>Actinomycetes</taxon>
        <taxon>Pseudonocardiales</taxon>
        <taxon>Pseudonocardiaceae</taxon>
        <taxon>Saccharopolyspora</taxon>
    </lineage>
</organism>
<keyword evidence="4" id="KW-1185">Reference proteome</keyword>
<dbReference type="Gene3D" id="3.20.20.30">
    <property type="entry name" value="Luciferase-like domain"/>
    <property type="match status" value="1"/>
</dbReference>